<name>A0A0W0SEM1_9GAMM</name>
<evidence type="ECO:0008006" key="4">
    <source>
        <dbReference type="Google" id="ProtNLM"/>
    </source>
</evidence>
<feature type="coiled-coil region" evidence="1">
    <location>
        <begin position="108"/>
        <end position="135"/>
    </location>
</feature>
<comment type="caution">
    <text evidence="2">The sequence shown here is derived from an EMBL/GenBank/DDBJ whole genome shotgun (WGS) entry which is preliminary data.</text>
</comment>
<proteinExistence type="predicted"/>
<evidence type="ECO:0000313" key="2">
    <source>
        <dbReference type="EMBL" id="KTC81609.1"/>
    </source>
</evidence>
<dbReference type="STRING" id="29422.Lbru_2129"/>
<keyword evidence="3" id="KW-1185">Reference proteome</keyword>
<evidence type="ECO:0000313" key="3">
    <source>
        <dbReference type="Proteomes" id="UP000054742"/>
    </source>
</evidence>
<dbReference type="PATRIC" id="fig|29422.6.peg.2270"/>
<dbReference type="Proteomes" id="UP000054742">
    <property type="component" value="Unassembled WGS sequence"/>
</dbReference>
<protein>
    <recommendedName>
        <fullName evidence="4">Coiled-coil protein</fullName>
    </recommendedName>
</protein>
<evidence type="ECO:0000256" key="1">
    <source>
        <dbReference type="SAM" id="Coils"/>
    </source>
</evidence>
<dbReference type="RefSeq" id="WP_058442114.1">
    <property type="nucleotide sequence ID" value="NZ_CAAAHU010000005.1"/>
</dbReference>
<dbReference type="EMBL" id="LNXV01000029">
    <property type="protein sequence ID" value="KTC81609.1"/>
    <property type="molecule type" value="Genomic_DNA"/>
</dbReference>
<gene>
    <name evidence="2" type="ORF">Lbru_2129</name>
</gene>
<keyword evidence="1" id="KW-0175">Coiled coil</keyword>
<dbReference type="OrthoDB" id="5651913at2"/>
<sequence>MPFFNMQNPKQIEDYCQHQSLSELKKLNHQYGELFERLGNQEDENVDKLRAISDRVNTIKKEIEINNRQILSEAEYRQSIFENLPGNSAERYLILQAMCLHVSNDANEDLAKKELITLEKQRNELEQRNAWIRSEISSCVQELRIVNAVIEQKELAVRLSVQITYASE</sequence>
<dbReference type="AlphaFoldDB" id="A0A0W0SEM1"/>
<organism evidence="2 3">
    <name type="scientific">Legionella brunensis</name>
    <dbReference type="NCBI Taxonomy" id="29422"/>
    <lineage>
        <taxon>Bacteria</taxon>
        <taxon>Pseudomonadati</taxon>
        <taxon>Pseudomonadota</taxon>
        <taxon>Gammaproteobacteria</taxon>
        <taxon>Legionellales</taxon>
        <taxon>Legionellaceae</taxon>
        <taxon>Legionella</taxon>
    </lineage>
</organism>
<reference evidence="2 3" key="1">
    <citation type="submission" date="2015-11" db="EMBL/GenBank/DDBJ databases">
        <title>Genomic analysis of 38 Legionella species identifies large and diverse effector repertoires.</title>
        <authorList>
            <person name="Burstein D."/>
            <person name="Amaro F."/>
            <person name="Zusman T."/>
            <person name="Lifshitz Z."/>
            <person name="Cohen O."/>
            <person name="Gilbert J.A."/>
            <person name="Pupko T."/>
            <person name="Shuman H.A."/>
            <person name="Segal G."/>
        </authorList>
    </citation>
    <scope>NUCLEOTIDE SEQUENCE [LARGE SCALE GENOMIC DNA]</scope>
    <source>
        <strain evidence="2 3">ATCC 43878</strain>
    </source>
</reference>
<accession>A0A0W0SEM1</accession>